<dbReference type="PROSITE" id="PS00623">
    <property type="entry name" value="GMC_OXRED_1"/>
    <property type="match status" value="1"/>
</dbReference>
<name>A0A6P2GB44_9BURK</name>
<feature type="domain" description="Glucose-methanol-choline oxidoreductase N-terminal" evidence="9">
    <location>
        <begin position="249"/>
        <end position="263"/>
    </location>
</feature>
<protein>
    <submittedName>
        <fullName evidence="10">GMC family oxidoreductase N-terminal domain-containing protein</fullName>
    </submittedName>
    <submittedName>
        <fullName evidence="11">Glucose-methanol-choline (GMC) oxidoreductase</fullName>
    </submittedName>
</protein>
<dbReference type="RefSeq" id="WP_174926626.1">
    <property type="nucleotide sequence ID" value="NZ_CABVLY010000011.1"/>
</dbReference>
<evidence type="ECO:0000256" key="6">
    <source>
        <dbReference type="PIRSR" id="PIRSR000137-2"/>
    </source>
</evidence>
<keyword evidence="4 6" id="KW-0274">FAD</keyword>
<dbReference type="GO" id="GO:0016614">
    <property type="term" value="F:oxidoreductase activity, acting on CH-OH group of donors"/>
    <property type="evidence" value="ECO:0007669"/>
    <property type="project" value="InterPro"/>
</dbReference>
<dbReference type="Proteomes" id="UP000494201">
    <property type="component" value="Unassembled WGS sequence"/>
</dbReference>
<sequence length="532" mass="57661">MFDYIVVGGGSAGSALTGRLIDAGASVLLLEAGPRDKHPLIHIPAGFTRLLPTDLLYHYETVPQVGMDSRPRVVPQGRTLGGGSSVNALIYIRGQREDYDEWQRDGCDGWSYRDVLPYFRRAEHNERFHDAYHGAGGPLSVEDLVQRSELTTAFVRAGQEAGIPYSPDFNGARQNGVGFNQITTRERRRCSAAVAYLRKAEQSGRLKIVTGAQVDRIVIEGARAVGVEYRHGGHKVVERGCKEVIVSGGSIQSPRLLMLSGIGPAAQLEQHGIPVIQDLPGVGANLQDHAEFPAVSYCTGRYGYFGEDTPLNTVKNGLQYLLFRSGPVASNVAEACAFINVDEPQARPNVQLHFLPIVFLDLDAETIKRAGATINPCVLRPMSRGEIRLRSADPDAKLEIDPRYFQHPEDCRLAVKGLKAAREILAQDALRQYTGEEALPGLSVHSDDDLLDYIRRRSKTVYHPVGTCKMGVDGAAVVDPALRVRGVAGLRVVDASIMPNLISGNTNAASIMIGEKAADTILGKQSLAVAAV</sequence>
<dbReference type="Pfam" id="PF00732">
    <property type="entry name" value="GMC_oxred_N"/>
    <property type="match status" value="1"/>
</dbReference>
<evidence type="ECO:0000313" key="11">
    <source>
        <dbReference type="EMBL" id="VVU50459.1"/>
    </source>
</evidence>
<dbReference type="SUPFAM" id="SSF51905">
    <property type="entry name" value="FAD/NAD(P)-binding domain"/>
    <property type="match status" value="1"/>
</dbReference>
<dbReference type="InterPro" id="IPR000172">
    <property type="entry name" value="GMC_OxRdtase_N"/>
</dbReference>
<dbReference type="GeneID" id="56501223"/>
<keyword evidence="3 7" id="KW-0285">Flavoprotein</keyword>
<comment type="cofactor">
    <cofactor evidence="1 6">
        <name>FAD</name>
        <dbReference type="ChEBI" id="CHEBI:57692"/>
    </cofactor>
</comment>
<evidence type="ECO:0000259" key="8">
    <source>
        <dbReference type="PROSITE" id="PS00623"/>
    </source>
</evidence>
<dbReference type="PANTHER" id="PTHR11552:SF147">
    <property type="entry name" value="CHOLINE DEHYDROGENASE, MITOCHONDRIAL"/>
    <property type="match status" value="1"/>
</dbReference>
<comment type="similarity">
    <text evidence="2 7">Belongs to the GMC oxidoreductase family.</text>
</comment>
<dbReference type="Gene3D" id="3.50.50.60">
    <property type="entry name" value="FAD/NAD(P)-binding domain"/>
    <property type="match status" value="1"/>
</dbReference>
<dbReference type="PIRSF" id="PIRSF000137">
    <property type="entry name" value="Alcohol_oxidase"/>
    <property type="match status" value="1"/>
</dbReference>
<organism evidence="11 12">
    <name type="scientific">Burkholderia anthina</name>
    <dbReference type="NCBI Taxonomy" id="179879"/>
    <lineage>
        <taxon>Bacteria</taxon>
        <taxon>Pseudomonadati</taxon>
        <taxon>Pseudomonadota</taxon>
        <taxon>Betaproteobacteria</taxon>
        <taxon>Burkholderiales</taxon>
        <taxon>Burkholderiaceae</taxon>
        <taxon>Burkholderia</taxon>
        <taxon>Burkholderia cepacia complex</taxon>
    </lineage>
</organism>
<dbReference type="AlphaFoldDB" id="A0A6P2GB44"/>
<dbReference type="PROSITE" id="PS00624">
    <property type="entry name" value="GMC_OXRED_2"/>
    <property type="match status" value="1"/>
</dbReference>
<dbReference type="Pfam" id="PF05199">
    <property type="entry name" value="GMC_oxred_C"/>
    <property type="match status" value="1"/>
</dbReference>
<evidence type="ECO:0000259" key="9">
    <source>
        <dbReference type="PROSITE" id="PS00624"/>
    </source>
</evidence>
<dbReference type="Gene3D" id="3.30.560.10">
    <property type="entry name" value="Glucose Oxidase, domain 3"/>
    <property type="match status" value="1"/>
</dbReference>
<dbReference type="EMBL" id="JAFCIQ010000004">
    <property type="protein sequence ID" value="MBM2766300.1"/>
    <property type="molecule type" value="Genomic_DNA"/>
</dbReference>
<evidence type="ECO:0000256" key="3">
    <source>
        <dbReference type="ARBA" id="ARBA00022630"/>
    </source>
</evidence>
<dbReference type="PANTHER" id="PTHR11552">
    <property type="entry name" value="GLUCOSE-METHANOL-CHOLINE GMC OXIDOREDUCTASE"/>
    <property type="match status" value="1"/>
</dbReference>
<evidence type="ECO:0000256" key="2">
    <source>
        <dbReference type="ARBA" id="ARBA00010790"/>
    </source>
</evidence>
<evidence type="ECO:0000256" key="7">
    <source>
        <dbReference type="RuleBase" id="RU003968"/>
    </source>
</evidence>
<evidence type="ECO:0000313" key="10">
    <source>
        <dbReference type="EMBL" id="MBM2766300.1"/>
    </source>
</evidence>
<dbReference type="InterPro" id="IPR036188">
    <property type="entry name" value="FAD/NAD-bd_sf"/>
</dbReference>
<evidence type="ECO:0000313" key="13">
    <source>
        <dbReference type="Proteomes" id="UP000755577"/>
    </source>
</evidence>
<accession>A0A6P2GB44</accession>
<reference evidence="10 13" key="2">
    <citation type="submission" date="2021-02" db="EMBL/GenBank/DDBJ databases">
        <title>Draft genome of the type strains Burkholderia anthina DSM16086.</title>
        <authorList>
            <person name="Hertel R."/>
            <person name="Meissner J."/>
            <person name="Poehlein A."/>
            <person name="Daniel R."/>
            <person name="Commichau F.M."/>
        </authorList>
    </citation>
    <scope>NUCLEOTIDE SEQUENCE [LARGE SCALE GENOMIC DNA]</scope>
    <source>
        <strain evidence="10 13">DSM 16086</strain>
    </source>
</reference>
<dbReference type="InterPro" id="IPR007867">
    <property type="entry name" value="GMC_OxRtase_C"/>
</dbReference>
<dbReference type="InterPro" id="IPR012132">
    <property type="entry name" value="GMC_OxRdtase"/>
</dbReference>
<evidence type="ECO:0000256" key="4">
    <source>
        <dbReference type="ARBA" id="ARBA00022827"/>
    </source>
</evidence>
<feature type="binding site" evidence="6">
    <location>
        <position position="214"/>
    </location>
    <ligand>
        <name>FAD</name>
        <dbReference type="ChEBI" id="CHEBI:57692"/>
    </ligand>
</feature>
<reference evidence="11 12" key="1">
    <citation type="submission" date="2019-09" db="EMBL/GenBank/DDBJ databases">
        <authorList>
            <person name="Depoorter E."/>
        </authorList>
    </citation>
    <scope>NUCLEOTIDE SEQUENCE [LARGE SCALE GENOMIC DNA]</scope>
    <source>
        <strain evidence="11">LMG 20980</strain>
    </source>
</reference>
<proteinExistence type="inferred from homology"/>
<dbReference type="Proteomes" id="UP000755577">
    <property type="component" value="Unassembled WGS sequence"/>
</dbReference>
<dbReference type="SUPFAM" id="SSF54373">
    <property type="entry name" value="FAD-linked reductases, C-terminal domain"/>
    <property type="match status" value="1"/>
</dbReference>
<evidence type="ECO:0000313" key="12">
    <source>
        <dbReference type="Proteomes" id="UP000494201"/>
    </source>
</evidence>
<keyword evidence="5" id="KW-0520">NAD</keyword>
<dbReference type="EMBL" id="CABVLY010000011">
    <property type="protein sequence ID" value="VVU50459.1"/>
    <property type="molecule type" value="Genomic_DNA"/>
</dbReference>
<dbReference type="GO" id="GO:0050660">
    <property type="term" value="F:flavin adenine dinucleotide binding"/>
    <property type="evidence" value="ECO:0007669"/>
    <property type="project" value="InterPro"/>
</dbReference>
<evidence type="ECO:0000256" key="1">
    <source>
        <dbReference type="ARBA" id="ARBA00001974"/>
    </source>
</evidence>
<gene>
    <name evidence="11" type="ORF">BAN20980_03175</name>
    <name evidence="10" type="ORF">JQK92_07645</name>
</gene>
<keyword evidence="13" id="KW-1185">Reference proteome</keyword>
<feature type="domain" description="Glucose-methanol-choline oxidoreductase N-terminal" evidence="8">
    <location>
        <begin position="77"/>
        <end position="100"/>
    </location>
</feature>
<evidence type="ECO:0000256" key="5">
    <source>
        <dbReference type="ARBA" id="ARBA00023027"/>
    </source>
</evidence>